<protein>
    <submittedName>
        <fullName evidence="8">Response regulator transcription factor</fullName>
    </submittedName>
</protein>
<reference evidence="8" key="1">
    <citation type="submission" date="2022-08" db="EMBL/GenBank/DDBJ databases">
        <authorList>
            <person name="Deng Y."/>
            <person name="Han X.-F."/>
            <person name="Zhang Y.-Q."/>
        </authorList>
    </citation>
    <scope>NUCLEOTIDE SEQUENCE</scope>
    <source>
        <strain evidence="8">CPCC 205716</strain>
    </source>
</reference>
<dbReference type="Gene3D" id="3.40.50.2300">
    <property type="match status" value="1"/>
</dbReference>
<dbReference type="RefSeq" id="WP_259487268.1">
    <property type="nucleotide sequence ID" value="NZ_JANTEZ010000005.1"/>
</dbReference>
<evidence type="ECO:0000313" key="9">
    <source>
        <dbReference type="Proteomes" id="UP001165580"/>
    </source>
</evidence>
<gene>
    <name evidence="8" type="ORF">NVV95_13720</name>
</gene>
<dbReference type="PROSITE" id="PS50110">
    <property type="entry name" value="RESPONSE_REGULATORY"/>
    <property type="match status" value="1"/>
</dbReference>
<evidence type="ECO:0000256" key="1">
    <source>
        <dbReference type="ARBA" id="ARBA00022553"/>
    </source>
</evidence>
<evidence type="ECO:0000259" key="6">
    <source>
        <dbReference type="PROSITE" id="PS50043"/>
    </source>
</evidence>
<evidence type="ECO:0000256" key="3">
    <source>
        <dbReference type="ARBA" id="ARBA00023125"/>
    </source>
</evidence>
<dbReference type="InterPro" id="IPR039420">
    <property type="entry name" value="WalR-like"/>
</dbReference>
<evidence type="ECO:0000256" key="4">
    <source>
        <dbReference type="ARBA" id="ARBA00023163"/>
    </source>
</evidence>
<feature type="domain" description="HTH luxR-type" evidence="6">
    <location>
        <begin position="159"/>
        <end position="224"/>
    </location>
</feature>
<feature type="domain" description="Response regulatory" evidence="7">
    <location>
        <begin position="6"/>
        <end position="121"/>
    </location>
</feature>
<dbReference type="InterPro" id="IPR016032">
    <property type="entry name" value="Sig_transdc_resp-reg_C-effctor"/>
</dbReference>
<keyword evidence="4" id="KW-0804">Transcription</keyword>
<evidence type="ECO:0000313" key="8">
    <source>
        <dbReference type="EMBL" id="MCS5715605.1"/>
    </source>
</evidence>
<dbReference type="InterPro" id="IPR011006">
    <property type="entry name" value="CheY-like_superfamily"/>
</dbReference>
<evidence type="ECO:0000256" key="2">
    <source>
        <dbReference type="ARBA" id="ARBA00023015"/>
    </source>
</evidence>
<dbReference type="InterPro" id="IPR000792">
    <property type="entry name" value="Tscrpt_reg_LuxR_C"/>
</dbReference>
<dbReference type="PROSITE" id="PS50043">
    <property type="entry name" value="HTH_LUXR_2"/>
    <property type="match status" value="1"/>
</dbReference>
<sequence>MGAGIRVLLVDDHPMIRSGLRAMLETDPAISVVGEAGDGDAAVVEARRLRPDVALVDVRMPVRDGIDATRRITAEGLAAVVVLTTFDLDEYVFGAIRAGAAGFLLKSTDARTLLEAVHRVAAGEGMLSPAVTRRVLEAVASRAPAPDAPPAVTAARASASPAFDELTPRERDVLACLAEGLGNQAIADRLVITETTAKSHVSRVLMKLGCSSRLQAAVVARDAGFAG</sequence>
<dbReference type="SMART" id="SM00448">
    <property type="entry name" value="REC"/>
    <property type="match status" value="1"/>
</dbReference>
<accession>A0ABT2GJY3</accession>
<dbReference type="InterPro" id="IPR058245">
    <property type="entry name" value="NreC/VraR/RcsB-like_REC"/>
</dbReference>
<feature type="modified residue" description="4-aspartylphosphate" evidence="5">
    <location>
        <position position="57"/>
    </location>
</feature>
<evidence type="ECO:0000259" key="7">
    <source>
        <dbReference type="PROSITE" id="PS50110"/>
    </source>
</evidence>
<proteinExistence type="predicted"/>
<dbReference type="SUPFAM" id="SSF52172">
    <property type="entry name" value="CheY-like"/>
    <property type="match status" value="1"/>
</dbReference>
<evidence type="ECO:0000256" key="5">
    <source>
        <dbReference type="PROSITE-ProRule" id="PRU00169"/>
    </source>
</evidence>
<dbReference type="CDD" id="cd17535">
    <property type="entry name" value="REC_NarL-like"/>
    <property type="match status" value="1"/>
</dbReference>
<dbReference type="SMART" id="SM00421">
    <property type="entry name" value="HTH_LUXR"/>
    <property type="match status" value="1"/>
</dbReference>
<dbReference type="EMBL" id="JANTEZ010000005">
    <property type="protein sequence ID" value="MCS5715605.1"/>
    <property type="molecule type" value="Genomic_DNA"/>
</dbReference>
<name>A0ABT2GJY3_9MICO</name>
<keyword evidence="2" id="KW-0805">Transcription regulation</keyword>
<dbReference type="Proteomes" id="UP001165580">
    <property type="component" value="Unassembled WGS sequence"/>
</dbReference>
<dbReference type="PANTHER" id="PTHR43214:SF24">
    <property type="entry name" value="TRANSCRIPTIONAL REGULATORY PROTEIN NARL-RELATED"/>
    <property type="match status" value="1"/>
</dbReference>
<dbReference type="SUPFAM" id="SSF46894">
    <property type="entry name" value="C-terminal effector domain of the bipartite response regulators"/>
    <property type="match status" value="1"/>
</dbReference>
<dbReference type="PRINTS" id="PR00038">
    <property type="entry name" value="HTHLUXR"/>
</dbReference>
<keyword evidence="9" id="KW-1185">Reference proteome</keyword>
<comment type="caution">
    <text evidence="8">The sequence shown here is derived from an EMBL/GenBank/DDBJ whole genome shotgun (WGS) entry which is preliminary data.</text>
</comment>
<keyword evidence="1 5" id="KW-0597">Phosphoprotein</keyword>
<organism evidence="8 9">
    <name type="scientific">Herbiconiux gentiana</name>
    <dbReference type="NCBI Taxonomy" id="2970912"/>
    <lineage>
        <taxon>Bacteria</taxon>
        <taxon>Bacillati</taxon>
        <taxon>Actinomycetota</taxon>
        <taxon>Actinomycetes</taxon>
        <taxon>Micrococcales</taxon>
        <taxon>Microbacteriaceae</taxon>
        <taxon>Herbiconiux</taxon>
    </lineage>
</organism>
<dbReference type="Pfam" id="PF00072">
    <property type="entry name" value="Response_reg"/>
    <property type="match status" value="1"/>
</dbReference>
<dbReference type="CDD" id="cd06170">
    <property type="entry name" value="LuxR_C_like"/>
    <property type="match status" value="1"/>
</dbReference>
<dbReference type="InterPro" id="IPR001789">
    <property type="entry name" value="Sig_transdc_resp-reg_receiver"/>
</dbReference>
<dbReference type="PANTHER" id="PTHR43214">
    <property type="entry name" value="TWO-COMPONENT RESPONSE REGULATOR"/>
    <property type="match status" value="1"/>
</dbReference>
<keyword evidence="3" id="KW-0238">DNA-binding</keyword>
<dbReference type="Pfam" id="PF00196">
    <property type="entry name" value="GerE"/>
    <property type="match status" value="1"/>
</dbReference>